<evidence type="ECO:0000313" key="2">
    <source>
        <dbReference type="Proteomes" id="UP000246145"/>
    </source>
</evidence>
<sequence length="69" mass="7023">MYVMASAGLPGATGDEELAALRQDIEARVLLQSSAALLPLAPGYSTLSAGESFKDSIHCASARASLGLT</sequence>
<name>A0A2U1CLR3_9BURK</name>
<accession>A0A2U1CLR3</accession>
<proteinExistence type="predicted"/>
<reference evidence="1 2" key="1">
    <citation type="submission" date="2018-04" db="EMBL/GenBank/DDBJ databases">
        <title>Genomic Encyclopedia of Type Strains, Phase IV (KMG-IV): sequencing the most valuable type-strain genomes for metagenomic binning, comparative biology and taxonomic classification.</title>
        <authorList>
            <person name="Goeker M."/>
        </authorList>
    </citation>
    <scope>NUCLEOTIDE SEQUENCE [LARGE SCALE GENOMIC DNA]</scope>
    <source>
        <strain evidence="1 2">DSM 10065</strain>
    </source>
</reference>
<keyword evidence="2" id="KW-1185">Reference proteome</keyword>
<evidence type="ECO:0000313" key="1">
    <source>
        <dbReference type="EMBL" id="PVY61933.1"/>
    </source>
</evidence>
<gene>
    <name evidence="1" type="ORF">C7440_1418</name>
</gene>
<organism evidence="1 2">
    <name type="scientific">Pusillimonas noertemannii</name>
    <dbReference type="NCBI Taxonomy" id="305977"/>
    <lineage>
        <taxon>Bacteria</taxon>
        <taxon>Pseudomonadati</taxon>
        <taxon>Pseudomonadota</taxon>
        <taxon>Betaproteobacteria</taxon>
        <taxon>Burkholderiales</taxon>
        <taxon>Alcaligenaceae</taxon>
        <taxon>Pusillimonas</taxon>
    </lineage>
</organism>
<dbReference type="AlphaFoldDB" id="A0A2U1CLR3"/>
<dbReference type="EMBL" id="QEKO01000002">
    <property type="protein sequence ID" value="PVY61933.1"/>
    <property type="molecule type" value="Genomic_DNA"/>
</dbReference>
<protein>
    <submittedName>
        <fullName evidence="1">Uncharacterized protein</fullName>
    </submittedName>
</protein>
<dbReference type="Proteomes" id="UP000246145">
    <property type="component" value="Unassembled WGS sequence"/>
</dbReference>
<comment type="caution">
    <text evidence="1">The sequence shown here is derived from an EMBL/GenBank/DDBJ whole genome shotgun (WGS) entry which is preliminary data.</text>
</comment>